<dbReference type="SMART" id="SM00642">
    <property type="entry name" value="Aamy"/>
    <property type="match status" value="1"/>
</dbReference>
<dbReference type="CDD" id="cd11333">
    <property type="entry name" value="AmyAc_SI_OligoGlu_DGase"/>
    <property type="match status" value="1"/>
</dbReference>
<dbReference type="PATRIC" id="fig|1619313.3.peg.3646"/>
<dbReference type="EMBL" id="LN907828">
    <property type="protein sequence ID" value="CUU25746.1"/>
    <property type="molecule type" value="Genomic_DNA"/>
</dbReference>
<keyword evidence="2 6" id="KW-0378">Hydrolase</keyword>
<reference evidence="7" key="1">
    <citation type="submission" date="2015-11" db="EMBL/GenBank/DDBJ databases">
        <authorList>
            <person name="Blom J."/>
        </authorList>
    </citation>
    <scope>NUCLEOTIDE SEQUENCE [LARGE SCALE GENOMIC DNA]</scope>
    <source>
        <plasmid evidence="7">pEM01</plasmid>
    </source>
</reference>
<dbReference type="GO" id="GO:0008788">
    <property type="term" value="F:alpha,alpha-phosphotrehalase activity"/>
    <property type="evidence" value="ECO:0007669"/>
    <property type="project" value="UniProtKB-UniRule"/>
</dbReference>
<geneLocation type="plasmid" evidence="7">
    <name>pEM01</name>
</geneLocation>
<dbReference type="GO" id="GO:0005993">
    <property type="term" value="P:trehalose catabolic process"/>
    <property type="evidence" value="ECO:0007669"/>
    <property type="project" value="InterPro"/>
</dbReference>
<proteinExistence type="inferred from homology"/>
<dbReference type="Gene3D" id="2.60.40.1180">
    <property type="entry name" value="Golgi alpha-mannosidase II"/>
    <property type="match status" value="1"/>
</dbReference>
<dbReference type="InterPro" id="IPR013780">
    <property type="entry name" value="Glyco_hydro_b"/>
</dbReference>
<sequence length="552" mass="63778">MRNDAHWWQNGVIYQIYPRSFQDSSGNGIGDIPGITQRLDYLQWLGVSAIWLTPVYSSPQVDNGYDVSDYYAIDPLFGTMEDFEALVAAAHARDIRIVMDMVFNHTSTEHPWFQSAANDRNSPWRNYYIWRDGKEGRLPNNWHSKFGGSAWHWHEESQQYYLHSFSARQADLNWENPDVRNALKAICHFWADKGVDGLRLDVINLVSKHPDLPDDHEGDGRRFYTDGPSIHDFLEEMSRDVFQPRGLMTVGEMSSTQLEHCQRYARLDGKELSMTFNFHHLKIDYPAGEKWRLAPPDRVALKRIFSEWQCGMHGLAWNALFWCNHDQPRIVSRLGDDGPLRTASAKMLAMVLHGMQGTPYIYQGEEIGMTNPHFTDIAQYRDVESLNMYKILRLHQEEEDVLAVLAAKSRDNGRTPVQWDAGENAGFTRGTSWIDLAPNYREINVARERENVDSVLHTYRQLIALRKSMPILTWGNYVDLDPESETCWCYQREDNGHTLRVIANLDNQPIPLAENHFSTEEGWQLVCANYSDSAQQLTSGLLRPYECVWLSK</sequence>
<evidence type="ECO:0000256" key="3">
    <source>
        <dbReference type="ARBA" id="ARBA00023295"/>
    </source>
</evidence>
<dbReference type="SUPFAM" id="SSF51445">
    <property type="entry name" value="(Trans)glycosidases"/>
    <property type="match status" value="1"/>
</dbReference>
<dbReference type="NCBIfam" id="NF008183">
    <property type="entry name" value="PRK10933.1"/>
    <property type="match status" value="1"/>
</dbReference>
<dbReference type="Proteomes" id="UP000059419">
    <property type="component" value="Plasmid pEM01"/>
</dbReference>
<dbReference type="NCBIfam" id="TIGR02403">
    <property type="entry name" value="trehalose_treC"/>
    <property type="match status" value="1"/>
</dbReference>
<dbReference type="InterPro" id="IPR012769">
    <property type="entry name" value="Trehalose_TreC"/>
</dbReference>
<evidence type="ECO:0000256" key="1">
    <source>
        <dbReference type="ARBA" id="ARBA00008061"/>
    </source>
</evidence>
<dbReference type="EC" id="3.2.1.93" evidence="4"/>
<dbReference type="InterPro" id="IPR017853">
    <property type="entry name" value="GH"/>
</dbReference>
<keyword evidence="7" id="KW-1185">Reference proteome</keyword>
<keyword evidence="3 6" id="KW-0326">Glycosidase</keyword>
<dbReference type="FunFam" id="3.20.20.80:FF:000064">
    <property type="entry name" value="Oligo-1,6-glucosidase"/>
    <property type="match status" value="1"/>
</dbReference>
<dbReference type="PANTHER" id="PTHR10357:SF179">
    <property type="entry name" value="NEUTRAL AND BASIC AMINO ACID TRANSPORT PROTEIN RBAT"/>
    <property type="match status" value="1"/>
</dbReference>
<dbReference type="KEGG" id="ege:EM595_p0046"/>
<gene>
    <name evidence="6" type="primary">treC</name>
    <name evidence="6" type="ORF">EM595_p0046</name>
</gene>
<dbReference type="OrthoDB" id="9805159at2"/>
<dbReference type="Gene3D" id="3.20.20.80">
    <property type="entry name" value="Glycosidases"/>
    <property type="match status" value="1"/>
</dbReference>
<dbReference type="FunFam" id="3.90.400.10:FF:000002">
    <property type="entry name" value="Sucrose isomerase"/>
    <property type="match status" value="1"/>
</dbReference>
<dbReference type="InterPro" id="IPR006047">
    <property type="entry name" value="GH13_cat_dom"/>
</dbReference>
<dbReference type="SUPFAM" id="SSF51011">
    <property type="entry name" value="Glycosyl hydrolase domain"/>
    <property type="match status" value="1"/>
</dbReference>
<accession>A0A0U5GSL7</accession>
<dbReference type="GO" id="GO:0005737">
    <property type="term" value="C:cytoplasm"/>
    <property type="evidence" value="ECO:0007669"/>
    <property type="project" value="UniProtKB-UniRule"/>
</dbReference>
<dbReference type="Pfam" id="PF00128">
    <property type="entry name" value="Alpha-amylase"/>
    <property type="match status" value="1"/>
</dbReference>
<protein>
    <recommendedName>
        <fullName evidence="4">Alpha,alpha-phosphotrehalase</fullName>
        <ecNumber evidence="4">3.2.1.93</ecNumber>
    </recommendedName>
</protein>
<dbReference type="InterPro" id="IPR045857">
    <property type="entry name" value="O16G_dom_2"/>
</dbReference>
<dbReference type="PANTHER" id="PTHR10357">
    <property type="entry name" value="ALPHA-AMYLASE FAMILY MEMBER"/>
    <property type="match status" value="1"/>
</dbReference>
<dbReference type="GO" id="GO:0004556">
    <property type="term" value="F:alpha-amylase activity"/>
    <property type="evidence" value="ECO:0007669"/>
    <property type="project" value="TreeGrafter"/>
</dbReference>
<evidence type="ECO:0000313" key="6">
    <source>
        <dbReference type="EMBL" id="CUU25746.1"/>
    </source>
</evidence>
<organism evidence="6 7">
    <name type="scientific">Duffyella gerundensis</name>
    <dbReference type="NCBI Taxonomy" id="1619313"/>
    <lineage>
        <taxon>Bacteria</taxon>
        <taxon>Pseudomonadati</taxon>
        <taxon>Pseudomonadota</taxon>
        <taxon>Gammaproteobacteria</taxon>
        <taxon>Enterobacterales</taxon>
        <taxon>Erwiniaceae</taxon>
        <taxon>Duffyella</taxon>
    </lineage>
</organism>
<dbReference type="AlphaFoldDB" id="A0A0U5GSL7"/>
<comment type="similarity">
    <text evidence="1">Belongs to the glycosyl hydrolase 13 family.</text>
</comment>
<evidence type="ECO:0000259" key="5">
    <source>
        <dbReference type="SMART" id="SM00642"/>
    </source>
</evidence>
<name>A0A0U5GSL7_9GAMM</name>
<dbReference type="RefSeq" id="WP_067435707.1">
    <property type="nucleotide sequence ID" value="NZ_LN907828.1"/>
</dbReference>
<feature type="domain" description="Glycosyl hydrolase family 13 catalytic" evidence="5">
    <location>
        <begin position="15"/>
        <end position="414"/>
    </location>
</feature>
<evidence type="ECO:0000313" key="7">
    <source>
        <dbReference type="Proteomes" id="UP000059419"/>
    </source>
</evidence>
<dbReference type="Gene3D" id="3.90.400.10">
    <property type="entry name" value="Oligo-1,6-glucosidase, Domain 2"/>
    <property type="match status" value="1"/>
</dbReference>
<evidence type="ECO:0000256" key="2">
    <source>
        <dbReference type="ARBA" id="ARBA00022801"/>
    </source>
</evidence>
<evidence type="ECO:0000256" key="4">
    <source>
        <dbReference type="NCBIfam" id="TIGR02403"/>
    </source>
</evidence>